<reference evidence="6" key="1">
    <citation type="submission" date="2023-08" db="EMBL/GenBank/DDBJ databases">
        <title>Black Yeasts Isolated from many extreme environments.</title>
        <authorList>
            <person name="Coleine C."/>
            <person name="Stajich J.E."/>
            <person name="Selbmann L."/>
        </authorList>
    </citation>
    <scope>NUCLEOTIDE SEQUENCE</scope>
    <source>
        <strain evidence="6">CCFEE 5810</strain>
    </source>
</reference>
<evidence type="ECO:0000259" key="5">
    <source>
        <dbReference type="PROSITE" id="PS51136"/>
    </source>
</evidence>
<evidence type="ECO:0000313" key="6">
    <source>
        <dbReference type="EMBL" id="KAK5702524.1"/>
    </source>
</evidence>
<feature type="compositionally biased region" description="Basic and acidic residues" evidence="4">
    <location>
        <begin position="717"/>
        <end position="741"/>
    </location>
</feature>
<evidence type="ECO:0000256" key="1">
    <source>
        <dbReference type="ARBA" id="ARBA00004123"/>
    </source>
</evidence>
<feature type="domain" description="WAC" evidence="5">
    <location>
        <begin position="22"/>
        <end position="131"/>
    </location>
</feature>
<accession>A0AAN8A2T7</accession>
<dbReference type="PANTHER" id="PTHR32075:SF6">
    <property type="entry name" value="ISWI CHROMATIN-REMODELING COMPLEX SUBUNIT YPL216W-RELATED"/>
    <property type="match status" value="1"/>
</dbReference>
<feature type="region of interest" description="Disordered" evidence="4">
    <location>
        <begin position="926"/>
        <end position="952"/>
    </location>
</feature>
<dbReference type="Pfam" id="PF02791">
    <property type="entry name" value="DDT"/>
    <property type="match status" value="1"/>
</dbReference>
<feature type="region of interest" description="Disordered" evidence="4">
    <location>
        <begin position="468"/>
        <end position="519"/>
    </location>
</feature>
<proteinExistence type="predicted"/>
<feature type="compositionally biased region" description="Basic and acidic residues" evidence="4">
    <location>
        <begin position="943"/>
        <end position="952"/>
    </location>
</feature>
<gene>
    <name evidence="6" type="ORF">LTR97_003469</name>
</gene>
<dbReference type="GO" id="GO:0000781">
    <property type="term" value="C:chromosome, telomeric region"/>
    <property type="evidence" value="ECO:0007669"/>
    <property type="project" value="GOC"/>
</dbReference>
<comment type="subcellular location">
    <subcellularLocation>
        <location evidence="1 3">Nucleus</location>
    </subcellularLocation>
</comment>
<evidence type="ECO:0000256" key="3">
    <source>
        <dbReference type="PROSITE-ProRule" id="PRU00475"/>
    </source>
</evidence>
<sequence length="1012" mass="115787">MVLKGRKPVVYIPTPKNISDNAEVFEMRGTGEVFVDYESYLKRYEDLAQRKYVDAVNGKSGLTFWEALDSEAKSSDAIENIFPSVLKDPILRKVQFSTIGRIDELVNAVYDEFKKDFFPGETVHVFFPDGEQFWGQIREKAKSVNDLLHKLCAVAYAVPDRFPMIRGPDGTIQRPSFSRYFVRLPETDKEALVDDKHLRRDKKIFTKQNLRSFLRNSLQREAWQGAPWLVKEHLAVQYRLPMEIPAHLMQDAKLLASKVRLRPAVFEQHPLAGFGAIANVPQQQMLQMKPPKGRRSNKSEEIARQQREMVAMQQMQQHPGAPHPQQGYHQQMPMPGQMAARPAPPPIVIRYPIEDLELPPKHDGMTRPQLSFFTEEQKDYIMSGRRVTFDDISLESMTHLLEIWNTLNVQCEVYVIDSFTFDDFVDAMKYREVDPLCELFEEVHCAVLSLLVDKNGKAQIVPPLRDVTTEADAASSEAHDDSEYSTPQPDVPARSTRSRLSHVDTAYDNGRTPTTDKPHRASEILAGRGWKGRIAARDYKDGGWQVILVGLLHQMSTVPTWKTACENILVELAPIDAPTTPEATKNRYAALEVNLRISALQLITQLSIRTHGIKNFLEACLEDMTEVRKRKIEHQREKKACMEELQVKDRDRKILWPQNMPDSPKTESAEPVSVSGEGDGDGDDTLETNAAGSSGNEEDAPAEGRSLRRASDRKRKRDEDSVRREKEKAEKAEAAKEKNKQSKEFKKLLKDIEELKAQLLEHEGKIQECDADLREANVHRTKMLGMDRFCNRYYWFERNGQPFGGLPTSSTADYGYANARLWVQGPSDLEADGYINLPPDEQKQYRAHFGVSTTERRKREEGASSLLSAEEWGFYDDEARLDHLISWLDDKGLREKKLRKELCEWRDKIVEYMDVYKKFRAEEAEQKVEAEEEAASRVSTRHKAQEEQAGPRERCMRWTNDMAIREQGHLHSQPEKKVPAKSRSKQVKGVATLVSRSTGKPVTRQGASYSFK</sequence>
<dbReference type="Pfam" id="PF10537">
    <property type="entry name" value="WAC_Acf1_DNA_bd"/>
    <property type="match status" value="1"/>
</dbReference>
<dbReference type="GO" id="GO:0031509">
    <property type="term" value="P:subtelomeric heterochromatin formation"/>
    <property type="evidence" value="ECO:0007669"/>
    <property type="project" value="TreeGrafter"/>
</dbReference>
<evidence type="ECO:0000313" key="7">
    <source>
        <dbReference type="Proteomes" id="UP001310594"/>
    </source>
</evidence>
<dbReference type="PROSITE" id="PS51136">
    <property type="entry name" value="WAC"/>
    <property type="match status" value="1"/>
</dbReference>
<dbReference type="PANTHER" id="PTHR32075">
    <property type="entry name" value="ISWI CHROMATIN-REMODELING COMPLEX SUBUNIT YPL216W-RELATED"/>
    <property type="match status" value="1"/>
</dbReference>
<dbReference type="GO" id="GO:0000785">
    <property type="term" value="C:chromatin"/>
    <property type="evidence" value="ECO:0007669"/>
    <property type="project" value="UniProtKB-ARBA"/>
</dbReference>
<feature type="compositionally biased region" description="Polar residues" evidence="4">
    <location>
        <begin position="994"/>
        <end position="1012"/>
    </location>
</feature>
<dbReference type="Pfam" id="PF15613">
    <property type="entry name" value="WSD"/>
    <property type="match status" value="1"/>
</dbReference>
<evidence type="ECO:0000256" key="2">
    <source>
        <dbReference type="ARBA" id="ARBA00023242"/>
    </source>
</evidence>
<dbReference type="InterPro" id="IPR028941">
    <property type="entry name" value="WHIM2_dom"/>
</dbReference>
<dbReference type="GO" id="GO:0005634">
    <property type="term" value="C:nucleus"/>
    <property type="evidence" value="ECO:0007669"/>
    <property type="project" value="UniProtKB-SubCell"/>
</dbReference>
<dbReference type="EMBL" id="JAVRQU010000005">
    <property type="protein sequence ID" value="KAK5702524.1"/>
    <property type="molecule type" value="Genomic_DNA"/>
</dbReference>
<evidence type="ECO:0000256" key="4">
    <source>
        <dbReference type="SAM" id="MobiDB-lite"/>
    </source>
</evidence>
<dbReference type="Proteomes" id="UP001310594">
    <property type="component" value="Unassembled WGS sequence"/>
</dbReference>
<comment type="caution">
    <text evidence="6">The sequence shown here is derived from an EMBL/GenBank/DDBJ whole genome shotgun (WGS) entry which is preliminary data.</text>
</comment>
<keyword evidence="2 3" id="KW-0539">Nucleus</keyword>
<protein>
    <recommendedName>
        <fullName evidence="5">WAC domain-containing protein</fullName>
    </recommendedName>
</protein>
<feature type="region of interest" description="Disordered" evidence="4">
    <location>
        <begin position="652"/>
        <end position="741"/>
    </location>
</feature>
<organism evidence="6 7">
    <name type="scientific">Elasticomyces elasticus</name>
    <dbReference type="NCBI Taxonomy" id="574655"/>
    <lineage>
        <taxon>Eukaryota</taxon>
        <taxon>Fungi</taxon>
        <taxon>Dikarya</taxon>
        <taxon>Ascomycota</taxon>
        <taxon>Pezizomycotina</taxon>
        <taxon>Dothideomycetes</taxon>
        <taxon>Dothideomycetidae</taxon>
        <taxon>Mycosphaerellales</taxon>
        <taxon>Teratosphaeriaceae</taxon>
        <taxon>Elasticomyces</taxon>
    </lineage>
</organism>
<feature type="region of interest" description="Disordered" evidence="4">
    <location>
        <begin position="965"/>
        <end position="1012"/>
    </location>
</feature>
<feature type="compositionally biased region" description="Basic and acidic residues" evidence="4">
    <location>
        <begin position="965"/>
        <end position="978"/>
    </location>
</feature>
<dbReference type="InterPro" id="IPR013136">
    <property type="entry name" value="WSTF_Acf1_Cbp146"/>
</dbReference>
<dbReference type="InterPro" id="IPR018501">
    <property type="entry name" value="DDT_dom"/>
</dbReference>
<name>A0AAN8A2T7_9PEZI</name>
<dbReference type="AlphaFoldDB" id="A0AAN8A2T7"/>